<dbReference type="SMART" id="SM00320">
    <property type="entry name" value="WD40"/>
    <property type="match status" value="5"/>
</dbReference>
<dbReference type="PANTHER" id="PTHR44489">
    <property type="match status" value="1"/>
</dbReference>
<dbReference type="Gene3D" id="2.130.10.10">
    <property type="entry name" value="YVTN repeat-like/Quinoprotein amine dehydrogenase"/>
    <property type="match status" value="1"/>
</dbReference>
<evidence type="ECO:0000256" key="1">
    <source>
        <dbReference type="PROSITE-ProRule" id="PRU00221"/>
    </source>
</evidence>
<dbReference type="EMBL" id="JASFZW010000006">
    <property type="protein sequence ID" value="KAK2077498.1"/>
    <property type="molecule type" value="Genomic_DNA"/>
</dbReference>
<comment type="caution">
    <text evidence="3">The sequence shown here is derived from an EMBL/GenBank/DDBJ whole genome shotgun (WGS) entry which is preliminary data.</text>
</comment>
<dbReference type="SUPFAM" id="SSF50978">
    <property type="entry name" value="WD40 repeat-like"/>
    <property type="match status" value="1"/>
</dbReference>
<feature type="compositionally biased region" description="Low complexity" evidence="2">
    <location>
        <begin position="1"/>
        <end position="17"/>
    </location>
</feature>
<evidence type="ECO:0000313" key="4">
    <source>
        <dbReference type="Proteomes" id="UP001255856"/>
    </source>
</evidence>
<dbReference type="InterPro" id="IPR001680">
    <property type="entry name" value="WD40_rpt"/>
</dbReference>
<organism evidence="3 4">
    <name type="scientific">Prototheca wickerhamii</name>
    <dbReference type="NCBI Taxonomy" id="3111"/>
    <lineage>
        <taxon>Eukaryota</taxon>
        <taxon>Viridiplantae</taxon>
        <taxon>Chlorophyta</taxon>
        <taxon>core chlorophytes</taxon>
        <taxon>Trebouxiophyceae</taxon>
        <taxon>Chlorellales</taxon>
        <taxon>Chlorellaceae</taxon>
        <taxon>Prototheca</taxon>
    </lineage>
</organism>
<dbReference type="PROSITE" id="PS50082">
    <property type="entry name" value="WD_REPEATS_2"/>
    <property type="match status" value="2"/>
</dbReference>
<dbReference type="InterPro" id="IPR036322">
    <property type="entry name" value="WD40_repeat_dom_sf"/>
</dbReference>
<reference evidence="3" key="1">
    <citation type="submission" date="2021-01" db="EMBL/GenBank/DDBJ databases">
        <authorList>
            <person name="Eckstrom K.M.E."/>
        </authorList>
    </citation>
    <scope>NUCLEOTIDE SEQUENCE</scope>
    <source>
        <strain evidence="3">UVCC 0001</strain>
    </source>
</reference>
<keyword evidence="1" id="KW-0853">WD repeat</keyword>
<dbReference type="InterPro" id="IPR044715">
    <property type="entry name" value="WDR86-like"/>
</dbReference>
<evidence type="ECO:0000256" key="2">
    <source>
        <dbReference type="SAM" id="MobiDB-lite"/>
    </source>
</evidence>
<dbReference type="InterPro" id="IPR015943">
    <property type="entry name" value="WD40/YVTN_repeat-like_dom_sf"/>
</dbReference>
<feature type="repeat" description="WD" evidence="1">
    <location>
        <begin position="118"/>
        <end position="148"/>
    </location>
</feature>
<dbReference type="Pfam" id="PF00400">
    <property type="entry name" value="WD40"/>
    <property type="match status" value="4"/>
</dbReference>
<dbReference type="PANTHER" id="PTHR44489:SF1">
    <property type="entry name" value="ZINC FINGER CCCH DOMAIN-CONTAINING PROTEIN 63"/>
    <property type="match status" value="1"/>
</dbReference>
<sequence>MEARTRGTGTSTTRGGSPTVAEVGATLVEEPQPLPEDVEFVAELKGHTDKVTVLAMDDASGQLFTGSHDGSCVSVVEVGGEVDSLLIEAGFLFVGLRTASNQGLIKAWNMATNQEFTMPGHTGQVLALASAGGLLFSGAQDASVRVWKFGGAGFECGAVLTAEMGGHASPVSCLCVSGPFLFSADFKGAIRVWDVAAGVLRQSVDRAHSGAALAVITDLFVWQNCLFSGSLDGRIKVWEPAAPETGAVIAPAPCYVFPEEQQQGSPGQQRQQLPGILALAGLTDPAGRAVLMASYNAEMAVRLWELPSFETRGTLSGVKNARALTGFAAQNLLISGDEQGLVKVWRWKAQPSVTAGAF</sequence>
<proteinExistence type="predicted"/>
<feature type="repeat" description="WD" evidence="1">
    <location>
        <begin position="164"/>
        <end position="203"/>
    </location>
</feature>
<feature type="region of interest" description="Disordered" evidence="2">
    <location>
        <begin position="1"/>
        <end position="20"/>
    </location>
</feature>
<name>A0AAD9IFX2_PROWI</name>
<dbReference type="AlphaFoldDB" id="A0AAD9IFX2"/>
<evidence type="ECO:0000313" key="3">
    <source>
        <dbReference type="EMBL" id="KAK2077498.1"/>
    </source>
</evidence>
<keyword evidence="4" id="KW-1185">Reference proteome</keyword>
<gene>
    <name evidence="3" type="ORF">QBZ16_004343</name>
</gene>
<protein>
    <submittedName>
        <fullName evidence="3">Uncharacterized protein</fullName>
    </submittedName>
</protein>
<dbReference type="Proteomes" id="UP001255856">
    <property type="component" value="Unassembled WGS sequence"/>
</dbReference>
<accession>A0AAD9IFX2</accession>